<organism evidence="2 3">
    <name type="scientific">Claviceps humidiphila</name>
    <dbReference type="NCBI Taxonomy" id="1294629"/>
    <lineage>
        <taxon>Eukaryota</taxon>
        <taxon>Fungi</taxon>
        <taxon>Dikarya</taxon>
        <taxon>Ascomycota</taxon>
        <taxon>Pezizomycotina</taxon>
        <taxon>Sordariomycetes</taxon>
        <taxon>Hypocreomycetidae</taxon>
        <taxon>Hypocreales</taxon>
        <taxon>Clavicipitaceae</taxon>
        <taxon>Claviceps</taxon>
    </lineage>
</organism>
<gene>
    <name evidence="2" type="ORF">E4U13_000366</name>
</gene>
<protein>
    <submittedName>
        <fullName evidence="2">Uncharacterized protein</fullName>
    </submittedName>
</protein>
<sequence length="92" mass="9529">MATGTSFCKRLGGPRAPSQHRTTNSTGDDCDRRAGGSGASEPLAEDLVPVAMMIIVRMGGGIGEKYKSTGGRMGCKGGGRIFDYPLGPFASF</sequence>
<keyword evidence="3" id="KW-1185">Reference proteome</keyword>
<evidence type="ECO:0000313" key="3">
    <source>
        <dbReference type="Proteomes" id="UP000732380"/>
    </source>
</evidence>
<evidence type="ECO:0000313" key="2">
    <source>
        <dbReference type="EMBL" id="KAG6118224.1"/>
    </source>
</evidence>
<dbReference type="EMBL" id="SRQM01000109">
    <property type="protein sequence ID" value="KAG6118224.1"/>
    <property type="molecule type" value="Genomic_DNA"/>
</dbReference>
<evidence type="ECO:0000256" key="1">
    <source>
        <dbReference type="SAM" id="MobiDB-lite"/>
    </source>
</evidence>
<feature type="region of interest" description="Disordered" evidence="1">
    <location>
        <begin position="1"/>
        <end position="42"/>
    </location>
</feature>
<dbReference type="AlphaFoldDB" id="A0A9P7Q494"/>
<dbReference type="Proteomes" id="UP000732380">
    <property type="component" value="Unassembled WGS sequence"/>
</dbReference>
<accession>A0A9P7Q494</accession>
<name>A0A9P7Q494_9HYPO</name>
<reference evidence="2 3" key="1">
    <citation type="journal article" date="2020" name="bioRxiv">
        <title>Whole genome comparisons of ergot fungi reveals the divergence and evolution of species within the genus Claviceps are the result of varying mechanisms driving genome evolution and host range expansion.</title>
        <authorList>
            <person name="Wyka S.A."/>
            <person name="Mondo S.J."/>
            <person name="Liu M."/>
            <person name="Dettman J."/>
            <person name="Nalam V."/>
            <person name="Broders K.D."/>
        </authorList>
    </citation>
    <scope>NUCLEOTIDE SEQUENCE [LARGE SCALE GENOMIC DNA]</scope>
    <source>
        <strain evidence="2 3">LM576</strain>
    </source>
</reference>
<proteinExistence type="predicted"/>
<comment type="caution">
    <text evidence="2">The sequence shown here is derived from an EMBL/GenBank/DDBJ whole genome shotgun (WGS) entry which is preliminary data.</text>
</comment>